<accession>A0ACB7GTH6</accession>
<reference evidence="2" key="1">
    <citation type="journal article" date="2016" name="Nat. Biotechnol.">
        <title>Sequencing wild and cultivated cassava and related species reveals extensive interspecific hybridization and genetic diversity.</title>
        <authorList>
            <person name="Bredeson J.V."/>
            <person name="Lyons J.B."/>
            <person name="Prochnik S.E."/>
            <person name="Wu G.A."/>
            <person name="Ha C.M."/>
            <person name="Edsinger-Gonzales E."/>
            <person name="Grimwood J."/>
            <person name="Schmutz J."/>
            <person name="Rabbi I.Y."/>
            <person name="Egesi C."/>
            <person name="Nauluvula P."/>
            <person name="Lebot V."/>
            <person name="Ndunguru J."/>
            <person name="Mkamilo G."/>
            <person name="Bart R.S."/>
            <person name="Setter T.L."/>
            <person name="Gleadow R.M."/>
            <person name="Kulakow P."/>
            <person name="Ferguson M.E."/>
            <person name="Rounsley S."/>
            <person name="Rokhsar D.S."/>
        </authorList>
    </citation>
    <scope>NUCLEOTIDE SEQUENCE [LARGE SCALE GENOMIC DNA]</scope>
    <source>
        <strain evidence="2">cv. AM560-2</strain>
    </source>
</reference>
<dbReference type="Proteomes" id="UP000091857">
    <property type="component" value="Chromosome 12"/>
</dbReference>
<organism evidence="1 2">
    <name type="scientific">Manihot esculenta</name>
    <name type="common">Cassava</name>
    <name type="synonym">Jatropha manihot</name>
    <dbReference type="NCBI Taxonomy" id="3983"/>
    <lineage>
        <taxon>Eukaryota</taxon>
        <taxon>Viridiplantae</taxon>
        <taxon>Streptophyta</taxon>
        <taxon>Embryophyta</taxon>
        <taxon>Tracheophyta</taxon>
        <taxon>Spermatophyta</taxon>
        <taxon>Magnoliopsida</taxon>
        <taxon>eudicotyledons</taxon>
        <taxon>Gunneridae</taxon>
        <taxon>Pentapetalae</taxon>
        <taxon>rosids</taxon>
        <taxon>fabids</taxon>
        <taxon>Malpighiales</taxon>
        <taxon>Euphorbiaceae</taxon>
        <taxon>Crotonoideae</taxon>
        <taxon>Manihoteae</taxon>
        <taxon>Manihot</taxon>
    </lineage>
</organism>
<evidence type="ECO:0000313" key="1">
    <source>
        <dbReference type="EMBL" id="KAG8643025.1"/>
    </source>
</evidence>
<keyword evidence="2" id="KW-1185">Reference proteome</keyword>
<protein>
    <submittedName>
        <fullName evidence="1">Uncharacterized protein</fullName>
    </submittedName>
</protein>
<dbReference type="EMBL" id="CM004398">
    <property type="protein sequence ID" value="KAG8643025.1"/>
    <property type="molecule type" value="Genomic_DNA"/>
</dbReference>
<proteinExistence type="predicted"/>
<sequence>MWRSPAISSLVGQLARAGDAWIRSPNCSYNTAVQAQISNINAIRSTSILENQYDRKAACEIADQKAGRVQKFQIGENVSRNDKIKFLVNTLLDLDNSREAVYGTLDAWVAWERTFPIVSLKSVLLTLEKEQQWHRVVQVIKWMLSKGQGNTMGTYGQLLQALDKDHRAEEAHMFWLKKVGTDLHSVPWQLCKRMISIYYRNNMLESLIKLFKSLEAFDRKPPEKSIIQKVADAYMMLGMLEEKKRALQKYNYLFQETEKGCLKKSRNTSSKKKSGKPFLSMIIDMPISYHKQIT</sequence>
<evidence type="ECO:0000313" key="2">
    <source>
        <dbReference type="Proteomes" id="UP000091857"/>
    </source>
</evidence>
<gene>
    <name evidence="1" type="ORF">MANES_12G158500v8</name>
</gene>
<comment type="caution">
    <text evidence="1">The sequence shown here is derived from an EMBL/GenBank/DDBJ whole genome shotgun (WGS) entry which is preliminary data.</text>
</comment>
<name>A0ACB7GTH6_MANES</name>